<reference evidence="2" key="2">
    <citation type="submission" date="2020-07" db="EMBL/GenBank/DDBJ databases">
        <authorList>
            <person name="Vera ALvarez R."/>
            <person name="Arias-Moreno D.M."/>
            <person name="Jimenez-Jacinto V."/>
            <person name="Jimenez-Bremont J.F."/>
            <person name="Swaminathan K."/>
            <person name="Moose S.P."/>
            <person name="Guerrero-Gonzalez M.L."/>
            <person name="Marino-Ramirez L."/>
            <person name="Landsman D."/>
            <person name="Rodriguez-Kessler M."/>
            <person name="Delgado-Sanchez P."/>
        </authorList>
    </citation>
    <scope>NUCLEOTIDE SEQUENCE</scope>
    <source>
        <tissue evidence="2">Cladode</tissue>
    </source>
</reference>
<dbReference type="EMBL" id="GISG01166216">
    <property type="protein sequence ID" value="MBA4650714.1"/>
    <property type="molecule type" value="Transcribed_RNA"/>
</dbReference>
<organism evidence="2">
    <name type="scientific">Opuntia streptacantha</name>
    <name type="common">Prickly pear cactus</name>
    <name type="synonym">Opuntia cardona</name>
    <dbReference type="NCBI Taxonomy" id="393608"/>
    <lineage>
        <taxon>Eukaryota</taxon>
        <taxon>Viridiplantae</taxon>
        <taxon>Streptophyta</taxon>
        <taxon>Embryophyta</taxon>
        <taxon>Tracheophyta</taxon>
        <taxon>Spermatophyta</taxon>
        <taxon>Magnoliopsida</taxon>
        <taxon>eudicotyledons</taxon>
        <taxon>Gunneridae</taxon>
        <taxon>Pentapetalae</taxon>
        <taxon>Caryophyllales</taxon>
        <taxon>Cactineae</taxon>
        <taxon>Cactaceae</taxon>
        <taxon>Opuntioideae</taxon>
        <taxon>Opuntia</taxon>
    </lineage>
</organism>
<protein>
    <recommendedName>
        <fullName evidence="1">Reverse transcriptase zinc-binding domain-containing protein</fullName>
    </recommendedName>
</protein>
<reference evidence="2" key="1">
    <citation type="journal article" date="2013" name="J. Plant Res.">
        <title>Effect of fungi and light on seed germination of three Opuntia species from semiarid lands of central Mexico.</title>
        <authorList>
            <person name="Delgado-Sanchez P."/>
            <person name="Jimenez-Bremont J.F."/>
            <person name="Guerrero-Gonzalez Mde L."/>
            <person name="Flores J."/>
        </authorList>
    </citation>
    <scope>NUCLEOTIDE SEQUENCE</scope>
    <source>
        <tissue evidence="2">Cladode</tissue>
    </source>
</reference>
<evidence type="ECO:0000313" key="2">
    <source>
        <dbReference type="EMBL" id="MBA4650714.1"/>
    </source>
</evidence>
<feature type="domain" description="Reverse transcriptase zinc-binding" evidence="1">
    <location>
        <begin position="67"/>
        <end position="140"/>
    </location>
</feature>
<sequence>MDIILEKTTYRCCTAGVRRVTGTVSSSPPYKERKRYNEMGVKGDIYSERFDLENKQANENKLMKAEAVVDSLVCTVWKNIAPPKVEFMLWLALLGKLNTRDLLVKNGVLPSHENMCSFCSQQSEDFNHLLLKCQYSWSIWCSFAAEFGVLMTEQQRQQDFRQFYEWWLTKNFHSQLFI</sequence>
<dbReference type="EMBL" id="GISG01166217">
    <property type="protein sequence ID" value="MBA4650715.1"/>
    <property type="molecule type" value="Transcribed_RNA"/>
</dbReference>
<evidence type="ECO:0000259" key="1">
    <source>
        <dbReference type="Pfam" id="PF13966"/>
    </source>
</evidence>
<dbReference type="InterPro" id="IPR026960">
    <property type="entry name" value="RVT-Znf"/>
</dbReference>
<dbReference type="AlphaFoldDB" id="A0A7C8ZT10"/>
<dbReference type="Pfam" id="PF13966">
    <property type="entry name" value="zf-RVT"/>
    <property type="match status" value="1"/>
</dbReference>
<name>A0A7C8ZT10_OPUST</name>
<proteinExistence type="predicted"/>
<accession>A0A7C8ZT10</accession>